<dbReference type="EMBL" id="RBIL01000001">
    <property type="protein sequence ID" value="RKQ93968.1"/>
    <property type="molecule type" value="Genomic_DNA"/>
</dbReference>
<comment type="caution">
    <text evidence="1">The sequence shown here is derived from an EMBL/GenBank/DDBJ whole genome shotgun (WGS) entry which is preliminary data.</text>
</comment>
<gene>
    <name evidence="1" type="ORF">C8N24_3844</name>
</gene>
<accession>A0A660LFT0</accession>
<name>A0A660LFT0_9ACTN</name>
<protein>
    <submittedName>
        <fullName evidence="1">Uncharacterized protein</fullName>
    </submittedName>
</protein>
<evidence type="ECO:0000313" key="2">
    <source>
        <dbReference type="Proteomes" id="UP000278962"/>
    </source>
</evidence>
<keyword evidence="2" id="KW-1185">Reference proteome</keyword>
<evidence type="ECO:0000313" key="1">
    <source>
        <dbReference type="EMBL" id="RKQ93968.1"/>
    </source>
</evidence>
<reference evidence="1 2" key="1">
    <citation type="submission" date="2018-10" db="EMBL/GenBank/DDBJ databases">
        <title>Genomic Encyclopedia of Archaeal and Bacterial Type Strains, Phase II (KMG-II): from individual species to whole genera.</title>
        <authorList>
            <person name="Goeker M."/>
        </authorList>
    </citation>
    <scope>NUCLEOTIDE SEQUENCE [LARGE SCALE GENOMIC DNA]</scope>
    <source>
        <strain evidence="1 2">DSM 14954</strain>
    </source>
</reference>
<dbReference type="Proteomes" id="UP000278962">
    <property type="component" value="Unassembled WGS sequence"/>
</dbReference>
<organism evidence="1 2">
    <name type="scientific">Solirubrobacter pauli</name>
    <dbReference type="NCBI Taxonomy" id="166793"/>
    <lineage>
        <taxon>Bacteria</taxon>
        <taxon>Bacillati</taxon>
        <taxon>Actinomycetota</taxon>
        <taxon>Thermoleophilia</taxon>
        <taxon>Solirubrobacterales</taxon>
        <taxon>Solirubrobacteraceae</taxon>
        <taxon>Solirubrobacter</taxon>
    </lineage>
</organism>
<proteinExistence type="predicted"/>
<dbReference type="AlphaFoldDB" id="A0A660LFT0"/>
<sequence length="80" mass="8801">MDPNQATIGNANSIRSVAGYASSSAYRVSVGLWAYANLETHYTYSCHAYASAHWDMPMIANLEAVRQSRMQGYAYSANIC</sequence>